<reference evidence="1 2" key="1">
    <citation type="submission" date="2018-06" db="EMBL/GenBank/DDBJ databases">
        <title>Comparative genomics of downy mildews reveals potential adaptations to biotrophy.</title>
        <authorList>
            <person name="Fletcher K."/>
            <person name="Klosterman S.J."/>
            <person name="Derevnina L."/>
            <person name="Martin F."/>
            <person name="Koike S."/>
            <person name="Reyes Chin-Wo S."/>
            <person name="Mou B."/>
            <person name="Michelmore R."/>
        </authorList>
    </citation>
    <scope>NUCLEOTIDE SEQUENCE [LARGE SCALE GENOMIC DNA]</scope>
    <source>
        <strain evidence="1 2">R13</strain>
    </source>
</reference>
<protein>
    <recommendedName>
        <fullName evidence="3">Reverse transcriptase Ty1/copia-type domain-containing protein</fullName>
    </recommendedName>
</protein>
<name>A0A3R7Y303_9STRA</name>
<gene>
    <name evidence="1" type="ORF">DD237_005646</name>
</gene>
<evidence type="ECO:0000313" key="2">
    <source>
        <dbReference type="Proteomes" id="UP000286097"/>
    </source>
</evidence>
<evidence type="ECO:0008006" key="3">
    <source>
        <dbReference type="Google" id="ProtNLM"/>
    </source>
</evidence>
<dbReference type="Proteomes" id="UP000286097">
    <property type="component" value="Unassembled WGS sequence"/>
</dbReference>
<evidence type="ECO:0000313" key="1">
    <source>
        <dbReference type="EMBL" id="RQM10768.1"/>
    </source>
</evidence>
<dbReference type="AlphaFoldDB" id="A0A3R7Y303"/>
<accession>A0A3R7Y303</accession>
<comment type="caution">
    <text evidence="1">The sequence shown here is derived from an EMBL/GenBank/DDBJ whole genome shotgun (WGS) entry which is preliminary data.</text>
</comment>
<sequence>MSFERCRADTCLFVQRNHANNKSPTYIFLYVDDLLIECKSDAEADMIFKELSEHFTVELRDLV</sequence>
<dbReference type="EMBL" id="QKXF01000542">
    <property type="protein sequence ID" value="RQM10768.1"/>
    <property type="molecule type" value="Genomic_DNA"/>
</dbReference>
<proteinExistence type="predicted"/>
<organism evidence="1 2">
    <name type="scientific">Peronospora effusa</name>
    <dbReference type="NCBI Taxonomy" id="542832"/>
    <lineage>
        <taxon>Eukaryota</taxon>
        <taxon>Sar</taxon>
        <taxon>Stramenopiles</taxon>
        <taxon>Oomycota</taxon>
        <taxon>Peronosporomycetes</taxon>
        <taxon>Peronosporales</taxon>
        <taxon>Peronosporaceae</taxon>
        <taxon>Peronospora</taxon>
    </lineage>
</organism>
<dbReference type="VEuPathDB" id="FungiDB:DD237_005646"/>